<evidence type="ECO:0000256" key="1">
    <source>
        <dbReference type="SAM" id="MobiDB-lite"/>
    </source>
</evidence>
<dbReference type="Proteomes" id="UP000324222">
    <property type="component" value="Unassembled WGS sequence"/>
</dbReference>
<dbReference type="EMBL" id="VSRR010006759">
    <property type="protein sequence ID" value="MPC45505.1"/>
    <property type="molecule type" value="Genomic_DNA"/>
</dbReference>
<evidence type="ECO:0000313" key="3">
    <source>
        <dbReference type="Proteomes" id="UP000324222"/>
    </source>
</evidence>
<name>A0A5B7FJ20_PORTR</name>
<reference evidence="2 3" key="1">
    <citation type="submission" date="2019-05" db="EMBL/GenBank/DDBJ databases">
        <title>Another draft genome of Portunus trituberculatus and its Hox gene families provides insights of decapod evolution.</title>
        <authorList>
            <person name="Jeong J.-H."/>
            <person name="Song I."/>
            <person name="Kim S."/>
            <person name="Choi T."/>
            <person name="Kim D."/>
            <person name="Ryu S."/>
            <person name="Kim W."/>
        </authorList>
    </citation>
    <scope>NUCLEOTIDE SEQUENCE [LARGE SCALE GENOMIC DNA]</scope>
    <source>
        <tissue evidence="2">Muscle</tissue>
    </source>
</reference>
<feature type="compositionally biased region" description="Polar residues" evidence="1">
    <location>
        <begin position="1"/>
        <end position="24"/>
    </location>
</feature>
<accession>A0A5B7FJ20</accession>
<sequence length="94" mass="10403">MQPTQPTIEESCTAANGQTGSSMRGTPVPPHQLETFAGCHCLRVWQVSLRARKAKWLEWCSTSSYHISLGQLWRSMRMASGAARPHPPIPKTAD</sequence>
<evidence type="ECO:0000313" key="2">
    <source>
        <dbReference type="EMBL" id="MPC45505.1"/>
    </source>
</evidence>
<keyword evidence="3" id="KW-1185">Reference proteome</keyword>
<proteinExistence type="predicted"/>
<dbReference type="AlphaFoldDB" id="A0A5B7FJ20"/>
<protein>
    <submittedName>
        <fullName evidence="2">Uncharacterized protein</fullName>
    </submittedName>
</protein>
<feature type="region of interest" description="Disordered" evidence="1">
    <location>
        <begin position="1"/>
        <end position="29"/>
    </location>
</feature>
<organism evidence="2 3">
    <name type="scientific">Portunus trituberculatus</name>
    <name type="common">Swimming crab</name>
    <name type="synonym">Neptunus trituberculatus</name>
    <dbReference type="NCBI Taxonomy" id="210409"/>
    <lineage>
        <taxon>Eukaryota</taxon>
        <taxon>Metazoa</taxon>
        <taxon>Ecdysozoa</taxon>
        <taxon>Arthropoda</taxon>
        <taxon>Crustacea</taxon>
        <taxon>Multicrustacea</taxon>
        <taxon>Malacostraca</taxon>
        <taxon>Eumalacostraca</taxon>
        <taxon>Eucarida</taxon>
        <taxon>Decapoda</taxon>
        <taxon>Pleocyemata</taxon>
        <taxon>Brachyura</taxon>
        <taxon>Eubrachyura</taxon>
        <taxon>Portunoidea</taxon>
        <taxon>Portunidae</taxon>
        <taxon>Portuninae</taxon>
        <taxon>Portunus</taxon>
    </lineage>
</organism>
<comment type="caution">
    <text evidence="2">The sequence shown here is derived from an EMBL/GenBank/DDBJ whole genome shotgun (WGS) entry which is preliminary data.</text>
</comment>
<gene>
    <name evidence="2" type="ORF">E2C01_039204</name>
</gene>